<feature type="compositionally biased region" description="Polar residues" evidence="1">
    <location>
        <begin position="70"/>
        <end position="82"/>
    </location>
</feature>
<evidence type="ECO:0000313" key="3">
    <source>
        <dbReference type="Proteomes" id="UP000276133"/>
    </source>
</evidence>
<sequence>MTILSGTVSLKNSRYVFGPRKVQVYTSRNQYQKKNKLEELVNKCKFVQNIMTHPLLRMEESRICQKEPFNKTSRATSSNMEVNNHERAH</sequence>
<reference evidence="2 3" key="1">
    <citation type="journal article" date="2018" name="Sci. Rep.">
        <title>Genomic signatures of local adaptation to the degree of environmental predictability in rotifers.</title>
        <authorList>
            <person name="Franch-Gras L."/>
            <person name="Hahn C."/>
            <person name="Garcia-Roger E.M."/>
            <person name="Carmona M.J."/>
            <person name="Serra M."/>
            <person name="Gomez A."/>
        </authorList>
    </citation>
    <scope>NUCLEOTIDE SEQUENCE [LARGE SCALE GENOMIC DNA]</scope>
    <source>
        <strain evidence="2">HYR1</strain>
    </source>
</reference>
<dbReference type="AlphaFoldDB" id="A0A3M7Q887"/>
<proteinExistence type="predicted"/>
<accession>A0A3M7Q887</accession>
<organism evidence="2 3">
    <name type="scientific">Brachionus plicatilis</name>
    <name type="common">Marine rotifer</name>
    <name type="synonym">Brachionus muelleri</name>
    <dbReference type="NCBI Taxonomy" id="10195"/>
    <lineage>
        <taxon>Eukaryota</taxon>
        <taxon>Metazoa</taxon>
        <taxon>Spiralia</taxon>
        <taxon>Gnathifera</taxon>
        <taxon>Rotifera</taxon>
        <taxon>Eurotatoria</taxon>
        <taxon>Monogononta</taxon>
        <taxon>Pseudotrocha</taxon>
        <taxon>Ploima</taxon>
        <taxon>Brachionidae</taxon>
        <taxon>Brachionus</taxon>
    </lineage>
</organism>
<name>A0A3M7Q887_BRAPC</name>
<comment type="caution">
    <text evidence="2">The sequence shown here is derived from an EMBL/GenBank/DDBJ whole genome shotgun (WGS) entry which is preliminary data.</text>
</comment>
<gene>
    <name evidence="2" type="ORF">BpHYR1_048416</name>
</gene>
<feature type="region of interest" description="Disordered" evidence="1">
    <location>
        <begin position="67"/>
        <end position="89"/>
    </location>
</feature>
<evidence type="ECO:0000313" key="2">
    <source>
        <dbReference type="EMBL" id="RNA07158.1"/>
    </source>
</evidence>
<evidence type="ECO:0000256" key="1">
    <source>
        <dbReference type="SAM" id="MobiDB-lite"/>
    </source>
</evidence>
<dbReference type="EMBL" id="REGN01007138">
    <property type="protein sequence ID" value="RNA07158.1"/>
    <property type="molecule type" value="Genomic_DNA"/>
</dbReference>
<protein>
    <submittedName>
        <fullName evidence="2">Uncharacterized protein</fullName>
    </submittedName>
</protein>
<keyword evidence="3" id="KW-1185">Reference proteome</keyword>
<dbReference type="Proteomes" id="UP000276133">
    <property type="component" value="Unassembled WGS sequence"/>
</dbReference>